<evidence type="ECO:0000256" key="7">
    <source>
        <dbReference type="ARBA" id="ARBA00029447"/>
    </source>
</evidence>
<dbReference type="Proteomes" id="UP000183997">
    <property type="component" value="Unassembled WGS sequence"/>
</dbReference>
<dbReference type="InterPro" id="IPR004089">
    <property type="entry name" value="MCPsignal_dom"/>
</dbReference>
<dbReference type="PANTHER" id="PTHR32089">
    <property type="entry name" value="METHYL-ACCEPTING CHEMOTAXIS PROTEIN MCPB"/>
    <property type="match status" value="1"/>
</dbReference>
<dbReference type="Gene3D" id="1.10.287.950">
    <property type="entry name" value="Methyl-accepting chemotaxis protein"/>
    <property type="match status" value="1"/>
</dbReference>
<dbReference type="SMART" id="SM00304">
    <property type="entry name" value="HAMP"/>
    <property type="match status" value="1"/>
</dbReference>
<dbReference type="EMBL" id="FRAR01000006">
    <property type="protein sequence ID" value="SHK08314.1"/>
    <property type="molecule type" value="Genomic_DNA"/>
</dbReference>
<dbReference type="OrthoDB" id="9814363at2"/>
<evidence type="ECO:0000256" key="4">
    <source>
        <dbReference type="ARBA" id="ARBA00022989"/>
    </source>
</evidence>
<dbReference type="PRINTS" id="PR00260">
    <property type="entry name" value="CHEMTRNSDUCR"/>
</dbReference>
<dbReference type="GO" id="GO:0005886">
    <property type="term" value="C:plasma membrane"/>
    <property type="evidence" value="ECO:0007669"/>
    <property type="project" value="UniProtKB-SubCell"/>
</dbReference>
<keyword evidence="3 9" id="KW-0812">Transmembrane</keyword>
<dbReference type="SUPFAM" id="SSF58104">
    <property type="entry name" value="Methyl-accepting chemotaxis protein (MCP) signaling domain"/>
    <property type="match status" value="1"/>
</dbReference>
<evidence type="ECO:0000256" key="5">
    <source>
        <dbReference type="ARBA" id="ARBA00023136"/>
    </source>
</evidence>
<keyword evidence="4 9" id="KW-1133">Transmembrane helix</keyword>
<evidence type="ECO:0000256" key="6">
    <source>
        <dbReference type="ARBA" id="ARBA00023224"/>
    </source>
</evidence>
<feature type="transmembrane region" description="Helical" evidence="9">
    <location>
        <begin position="12"/>
        <end position="32"/>
    </location>
</feature>
<dbReference type="SMART" id="SM00283">
    <property type="entry name" value="MA"/>
    <property type="match status" value="1"/>
</dbReference>
<organism evidence="12 13">
    <name type="scientific">Desulforamulus aeronauticus DSM 10349</name>
    <dbReference type="NCBI Taxonomy" id="1121421"/>
    <lineage>
        <taxon>Bacteria</taxon>
        <taxon>Bacillati</taxon>
        <taxon>Bacillota</taxon>
        <taxon>Clostridia</taxon>
        <taxon>Eubacteriales</taxon>
        <taxon>Peptococcaceae</taxon>
        <taxon>Desulforamulus</taxon>
    </lineage>
</organism>
<evidence type="ECO:0000256" key="9">
    <source>
        <dbReference type="SAM" id="Phobius"/>
    </source>
</evidence>
<keyword evidence="6 8" id="KW-0807">Transducer</keyword>
<accession>A0A1M6PK88</accession>
<comment type="subcellular location">
    <subcellularLocation>
        <location evidence="1">Cell membrane</location>
        <topology evidence="1">Multi-pass membrane protein</topology>
    </subcellularLocation>
</comment>
<dbReference type="InterPro" id="IPR004090">
    <property type="entry name" value="Chemotax_Me-accpt_rcpt"/>
</dbReference>
<dbReference type="SUPFAM" id="SSF103190">
    <property type="entry name" value="Sensory domain-like"/>
    <property type="match status" value="1"/>
</dbReference>
<evidence type="ECO:0000259" key="11">
    <source>
        <dbReference type="PROSITE" id="PS50885"/>
    </source>
</evidence>
<dbReference type="Pfam" id="PF00672">
    <property type="entry name" value="HAMP"/>
    <property type="match status" value="1"/>
</dbReference>
<dbReference type="PROSITE" id="PS50111">
    <property type="entry name" value="CHEMOTAXIS_TRANSDUC_2"/>
    <property type="match status" value="1"/>
</dbReference>
<evidence type="ECO:0000256" key="3">
    <source>
        <dbReference type="ARBA" id="ARBA00022692"/>
    </source>
</evidence>
<protein>
    <submittedName>
        <fullName evidence="12">Methyl-accepting chemotaxis protein</fullName>
    </submittedName>
</protein>
<feature type="domain" description="Methyl-accepting transducer" evidence="10">
    <location>
        <begin position="252"/>
        <end position="502"/>
    </location>
</feature>
<dbReference type="RefSeq" id="WP_072910840.1">
    <property type="nucleotide sequence ID" value="NZ_FRAR01000006.1"/>
</dbReference>
<evidence type="ECO:0000256" key="1">
    <source>
        <dbReference type="ARBA" id="ARBA00004651"/>
    </source>
</evidence>
<keyword evidence="5 9" id="KW-0472">Membrane</keyword>
<feature type="transmembrane region" description="Helical" evidence="9">
    <location>
        <begin position="185"/>
        <end position="207"/>
    </location>
</feature>
<proteinExistence type="inferred from homology"/>
<keyword evidence="2" id="KW-1003">Cell membrane</keyword>
<dbReference type="CDD" id="cd11386">
    <property type="entry name" value="MCP_signal"/>
    <property type="match status" value="1"/>
</dbReference>
<dbReference type="FunFam" id="1.10.287.950:FF:000001">
    <property type="entry name" value="Methyl-accepting chemotaxis sensory transducer"/>
    <property type="match status" value="1"/>
</dbReference>
<comment type="similarity">
    <text evidence="7">Belongs to the methyl-accepting chemotaxis (MCP) protein family.</text>
</comment>
<dbReference type="PANTHER" id="PTHR32089:SF112">
    <property type="entry name" value="LYSOZYME-LIKE PROTEIN-RELATED"/>
    <property type="match status" value="1"/>
</dbReference>
<evidence type="ECO:0000313" key="13">
    <source>
        <dbReference type="Proteomes" id="UP000183997"/>
    </source>
</evidence>
<dbReference type="GO" id="GO:0006935">
    <property type="term" value="P:chemotaxis"/>
    <property type="evidence" value="ECO:0007669"/>
    <property type="project" value="InterPro"/>
</dbReference>
<dbReference type="GO" id="GO:0007165">
    <property type="term" value="P:signal transduction"/>
    <property type="evidence" value="ECO:0007669"/>
    <property type="project" value="UniProtKB-KW"/>
</dbReference>
<dbReference type="GO" id="GO:0004888">
    <property type="term" value="F:transmembrane signaling receptor activity"/>
    <property type="evidence" value="ECO:0007669"/>
    <property type="project" value="InterPro"/>
</dbReference>
<dbReference type="InterPro" id="IPR003660">
    <property type="entry name" value="HAMP_dom"/>
</dbReference>
<dbReference type="CDD" id="cd06225">
    <property type="entry name" value="HAMP"/>
    <property type="match status" value="1"/>
</dbReference>
<evidence type="ECO:0000256" key="8">
    <source>
        <dbReference type="PROSITE-ProRule" id="PRU00284"/>
    </source>
</evidence>
<evidence type="ECO:0000256" key="2">
    <source>
        <dbReference type="ARBA" id="ARBA00022475"/>
    </source>
</evidence>
<dbReference type="InterPro" id="IPR029151">
    <property type="entry name" value="Sensor-like_sf"/>
</dbReference>
<evidence type="ECO:0000313" key="12">
    <source>
        <dbReference type="EMBL" id="SHK08314.1"/>
    </source>
</evidence>
<feature type="domain" description="HAMP" evidence="11">
    <location>
        <begin position="209"/>
        <end position="261"/>
    </location>
</feature>
<dbReference type="AlphaFoldDB" id="A0A1M6PK88"/>
<sequence length="524" mass="56369">MEIINRSIKRQMAVTVVGALFLLSLILLFISYEHVKSELTTATEEKVKSDLLLAEALANAMYPGPWEIKGDKLYKGNKLISGDYEFVDYISQLTNNTCTIFLGDTRVSTNVKNDAGERAIGTKVSEQVKKVVLEQGKIYSGPAIVVNKPFETAYMPIKDTAGKTLGIFYVGVSKERHESAIQKNFYLQVVISLLVMAGVALLFRVLIGRTILQPIEKLMNAIQALESGDLSHRLTLKGNNELSKLAGGVNQMAGSLESILQQVAQHSSTLAAQSQETAAAAQQIGAMVEQITSNTTEVAATAEQGSAAANYAVEQVTRVEHNAQQGSQAVQGTVAKMDSIQKSVQGTADSIGILNERCQSIGQIIEVIKNIAEQTNLLALNAAIEAARAGESGRGFAVVAEEVRKLAEQSAKAADDITDLIVRVQRRATEAVKDMGQSAKEVNDGVEIVHQAGSSLNVIMEQITDMSRMIKEITVGINSTSESTQQLAANSDQINTSIQHLATASQSLAQLAQDMQGSISEFQQ</sequence>
<gene>
    <name evidence="12" type="ORF">SAMN02745123_00631</name>
</gene>
<evidence type="ECO:0000259" key="10">
    <source>
        <dbReference type="PROSITE" id="PS50111"/>
    </source>
</evidence>
<keyword evidence="13" id="KW-1185">Reference proteome</keyword>
<dbReference type="InterPro" id="IPR033463">
    <property type="entry name" value="sCache_3"/>
</dbReference>
<dbReference type="Pfam" id="PF00015">
    <property type="entry name" value="MCPsignal"/>
    <property type="match status" value="1"/>
</dbReference>
<reference evidence="13" key="1">
    <citation type="submission" date="2016-11" db="EMBL/GenBank/DDBJ databases">
        <authorList>
            <person name="Varghese N."/>
            <person name="Submissions S."/>
        </authorList>
    </citation>
    <scope>NUCLEOTIDE SEQUENCE [LARGE SCALE GENOMIC DNA]</scope>
    <source>
        <strain evidence="13">DSM 10349</strain>
    </source>
</reference>
<name>A0A1M6PK88_9FIRM</name>
<dbReference type="Pfam" id="PF17202">
    <property type="entry name" value="sCache_3_3"/>
    <property type="match status" value="1"/>
</dbReference>
<dbReference type="PROSITE" id="PS50885">
    <property type="entry name" value="HAMP"/>
    <property type="match status" value="1"/>
</dbReference>
<dbReference type="STRING" id="1121421.SAMN02745123_00631"/>